<dbReference type="RefSeq" id="WP_307251371.1">
    <property type="nucleotide sequence ID" value="NZ_JAUSUV010000003.1"/>
</dbReference>
<evidence type="ECO:0008006" key="4">
    <source>
        <dbReference type="Google" id="ProtNLM"/>
    </source>
</evidence>
<feature type="transmembrane region" description="Helical" evidence="1">
    <location>
        <begin position="6"/>
        <end position="22"/>
    </location>
</feature>
<evidence type="ECO:0000313" key="3">
    <source>
        <dbReference type="Proteomes" id="UP001238450"/>
    </source>
</evidence>
<dbReference type="AlphaFoldDB" id="A0AAJ1TD80"/>
<dbReference type="Proteomes" id="UP001238450">
    <property type="component" value="Unassembled WGS sequence"/>
</dbReference>
<accession>A0AAJ1TD80</accession>
<keyword evidence="1" id="KW-0472">Membrane</keyword>
<evidence type="ECO:0000313" key="2">
    <source>
        <dbReference type="EMBL" id="MDQ0416750.1"/>
    </source>
</evidence>
<comment type="caution">
    <text evidence="2">The sequence shown here is derived from an EMBL/GenBank/DDBJ whole genome shotgun (WGS) entry which is preliminary data.</text>
</comment>
<feature type="transmembrane region" description="Helical" evidence="1">
    <location>
        <begin position="166"/>
        <end position="182"/>
    </location>
</feature>
<protein>
    <recommendedName>
        <fullName evidence="4">Transmembrane protein</fullName>
    </recommendedName>
</protein>
<evidence type="ECO:0000256" key="1">
    <source>
        <dbReference type="SAM" id="Phobius"/>
    </source>
</evidence>
<organism evidence="2 3">
    <name type="scientific">Croceifilum oryzae</name>
    <dbReference type="NCBI Taxonomy" id="1553429"/>
    <lineage>
        <taxon>Bacteria</taxon>
        <taxon>Bacillati</taxon>
        <taxon>Bacillota</taxon>
        <taxon>Bacilli</taxon>
        <taxon>Bacillales</taxon>
        <taxon>Thermoactinomycetaceae</taxon>
        <taxon>Croceifilum</taxon>
    </lineage>
</organism>
<name>A0AAJ1TD80_9BACL</name>
<dbReference type="EMBL" id="JAUSUV010000003">
    <property type="protein sequence ID" value="MDQ0416750.1"/>
    <property type="molecule type" value="Genomic_DNA"/>
</dbReference>
<sequence length="190" mass="21849">MQALGIYFTVVFVVVFILADILREISSRWVDSEETEIEGPLTGHPIHKDPSWCEKICITLITSWAILFILFLSSLPFLLFFQILTWIHYAGLHFANFEMMIMASFSIVIGVTCSSILLFLPFRIILQAFLYHLHVWLLFPLSITIDWLIIHAILKVSSGIEITSGWSSFLLALYANLLNYFFNRANPESQ</sequence>
<feature type="transmembrane region" description="Helical" evidence="1">
    <location>
        <begin position="99"/>
        <end position="121"/>
    </location>
</feature>
<keyword evidence="3" id="KW-1185">Reference proteome</keyword>
<proteinExistence type="predicted"/>
<reference evidence="2 3" key="1">
    <citation type="submission" date="2023-07" db="EMBL/GenBank/DDBJ databases">
        <title>Genomic Encyclopedia of Type Strains, Phase IV (KMG-IV): sequencing the most valuable type-strain genomes for metagenomic binning, comparative biology and taxonomic classification.</title>
        <authorList>
            <person name="Goeker M."/>
        </authorList>
    </citation>
    <scope>NUCLEOTIDE SEQUENCE [LARGE SCALE GENOMIC DNA]</scope>
    <source>
        <strain evidence="2 3">DSM 46876</strain>
    </source>
</reference>
<keyword evidence="1" id="KW-1133">Transmembrane helix</keyword>
<gene>
    <name evidence="2" type="ORF">J2Z48_000917</name>
</gene>
<feature type="transmembrane region" description="Helical" evidence="1">
    <location>
        <begin position="133"/>
        <end position="154"/>
    </location>
</feature>
<feature type="transmembrane region" description="Helical" evidence="1">
    <location>
        <begin position="64"/>
        <end position="87"/>
    </location>
</feature>
<keyword evidence="1" id="KW-0812">Transmembrane</keyword>